<gene>
    <name evidence="12" type="ORF">CFAM422_012062</name>
</gene>
<feature type="transmembrane region" description="Helical" evidence="11">
    <location>
        <begin position="6"/>
        <end position="25"/>
    </location>
</feature>
<evidence type="ECO:0000256" key="7">
    <source>
        <dbReference type="ARBA" id="ARBA00022989"/>
    </source>
</evidence>
<evidence type="ECO:0000313" key="13">
    <source>
        <dbReference type="Proteomes" id="UP000801864"/>
    </source>
</evidence>
<protein>
    <submittedName>
        <fullName evidence="12">Cystinosin</fullName>
    </submittedName>
</protein>
<dbReference type="GO" id="GO:0005774">
    <property type="term" value="C:vacuolar membrane"/>
    <property type="evidence" value="ECO:0007669"/>
    <property type="project" value="TreeGrafter"/>
</dbReference>
<keyword evidence="5" id="KW-0677">Repeat</keyword>
<dbReference type="SMART" id="SM00679">
    <property type="entry name" value="CTNS"/>
    <property type="match status" value="2"/>
</dbReference>
<evidence type="ECO:0000256" key="11">
    <source>
        <dbReference type="SAM" id="Phobius"/>
    </source>
</evidence>
<evidence type="ECO:0000256" key="10">
    <source>
        <dbReference type="ARBA" id="ARBA00048473"/>
    </source>
</evidence>
<feature type="transmembrane region" description="Helical" evidence="11">
    <location>
        <begin position="102"/>
        <end position="121"/>
    </location>
</feature>
<proteinExistence type="inferred from homology"/>
<sequence>MAAFLPLLASLFGWIYTFAWSLSFYPQPLLNWQRRSTSGTTADFPTLNIIAVNSFACANLLLLLVVPTGFAAYLASNVALYYSPVVRSQYAARHNGLLPTVAFNDITFALHALVLSIITASQYLLRPLWGFEPSAGTRPSRFVTGIIAGSALGLLITWIIVGATPSGNPATDWCELDIAYAVGYVKLLVSLVKYTPQILANYRNKSTRGWSIWQIILDIVGGVLSLAQLGIDGYLQHDWSGVTGNPIKLALGNCSLVFDTIFILQHYVIYRGKETSDEEQRLLPDEERRHRD</sequence>
<evidence type="ECO:0000256" key="2">
    <source>
        <dbReference type="ARBA" id="ARBA00006855"/>
    </source>
</evidence>
<evidence type="ECO:0000256" key="1">
    <source>
        <dbReference type="ARBA" id="ARBA00004155"/>
    </source>
</evidence>
<evidence type="ECO:0000256" key="5">
    <source>
        <dbReference type="ARBA" id="ARBA00022737"/>
    </source>
</evidence>
<dbReference type="InterPro" id="IPR005282">
    <property type="entry name" value="LC_transporter"/>
</dbReference>
<evidence type="ECO:0000256" key="6">
    <source>
        <dbReference type="ARBA" id="ARBA00022847"/>
    </source>
</evidence>
<dbReference type="GO" id="GO:0000324">
    <property type="term" value="C:fungal-type vacuole"/>
    <property type="evidence" value="ECO:0007669"/>
    <property type="project" value="TreeGrafter"/>
</dbReference>
<keyword evidence="9" id="KW-0458">Lysosome</keyword>
<evidence type="ECO:0000256" key="3">
    <source>
        <dbReference type="ARBA" id="ARBA00022448"/>
    </source>
</evidence>
<comment type="catalytic activity">
    <reaction evidence="10">
        <text>L-cystine(out) + H(+)(out) = L-cystine(in) + H(+)(in)</text>
        <dbReference type="Rhea" id="RHEA:66172"/>
        <dbReference type="ChEBI" id="CHEBI:15378"/>
        <dbReference type="ChEBI" id="CHEBI:35491"/>
    </reaction>
    <physiologicalReaction direction="left-to-right" evidence="10">
        <dbReference type="Rhea" id="RHEA:66173"/>
    </physiologicalReaction>
</comment>
<evidence type="ECO:0000256" key="8">
    <source>
        <dbReference type="ARBA" id="ARBA00023136"/>
    </source>
</evidence>
<name>A0A9P4X4S6_9HYPO</name>
<organism evidence="12 13">
    <name type="scientific">Trichoderma lentiforme</name>
    <dbReference type="NCBI Taxonomy" id="1567552"/>
    <lineage>
        <taxon>Eukaryota</taxon>
        <taxon>Fungi</taxon>
        <taxon>Dikarya</taxon>
        <taxon>Ascomycota</taxon>
        <taxon>Pezizomycotina</taxon>
        <taxon>Sordariomycetes</taxon>
        <taxon>Hypocreomycetidae</taxon>
        <taxon>Hypocreales</taxon>
        <taxon>Hypocreaceae</taxon>
        <taxon>Trichoderma</taxon>
    </lineage>
</organism>
<reference evidence="12 13" key="1">
    <citation type="submission" date="2018-06" db="EMBL/GenBank/DDBJ databases">
        <title>Genome analysis of cellulolytic fungus Trichoderma lentiforme CFAM-422.</title>
        <authorList>
            <person name="Steindorff A.S."/>
            <person name="Formighieri E.F."/>
            <person name="Midorikawa G.E.O."/>
            <person name="Tamietti M.S."/>
            <person name="Ramos E.Z."/>
            <person name="Silva A.S."/>
            <person name="Bon E.P.S."/>
            <person name="Mendes T.D."/>
            <person name="Damaso M.C.T."/>
            <person name="Favaro L.C.L."/>
        </authorList>
    </citation>
    <scope>NUCLEOTIDE SEQUENCE [LARGE SCALE GENOMIC DNA]</scope>
    <source>
        <strain evidence="12 13">CFAM-422</strain>
    </source>
</reference>
<feature type="transmembrane region" description="Helical" evidence="11">
    <location>
        <begin position="142"/>
        <end position="161"/>
    </location>
</feature>
<dbReference type="PANTHER" id="PTHR13131:SF5">
    <property type="entry name" value="CYSTINOSIN"/>
    <property type="match status" value="1"/>
</dbReference>
<keyword evidence="3" id="KW-0813">Transport</keyword>
<dbReference type="Gene3D" id="1.20.1280.290">
    <property type="match status" value="1"/>
</dbReference>
<dbReference type="Proteomes" id="UP000801864">
    <property type="component" value="Unassembled WGS sequence"/>
</dbReference>
<dbReference type="PANTHER" id="PTHR13131">
    <property type="entry name" value="CYSTINOSIN"/>
    <property type="match status" value="1"/>
</dbReference>
<dbReference type="InterPro" id="IPR006603">
    <property type="entry name" value="PQ-loop_rpt"/>
</dbReference>
<evidence type="ECO:0000256" key="9">
    <source>
        <dbReference type="ARBA" id="ARBA00023228"/>
    </source>
</evidence>
<comment type="subcellular location">
    <subcellularLocation>
        <location evidence="1">Lysosome membrane</location>
        <topology evidence="1">Multi-pass membrane protein</topology>
    </subcellularLocation>
</comment>
<dbReference type="AlphaFoldDB" id="A0A9P4X4S6"/>
<keyword evidence="13" id="KW-1185">Reference proteome</keyword>
<comment type="caution">
    <text evidence="12">The sequence shown here is derived from an EMBL/GenBank/DDBJ whole genome shotgun (WGS) entry which is preliminary data.</text>
</comment>
<evidence type="ECO:0000313" key="12">
    <source>
        <dbReference type="EMBL" id="KAF3057789.1"/>
    </source>
</evidence>
<dbReference type="GO" id="GO:0015293">
    <property type="term" value="F:symporter activity"/>
    <property type="evidence" value="ECO:0007669"/>
    <property type="project" value="UniProtKB-KW"/>
</dbReference>
<feature type="transmembrane region" description="Helical" evidence="11">
    <location>
        <begin position="250"/>
        <end position="270"/>
    </location>
</feature>
<dbReference type="EMBL" id="QLNT01000027">
    <property type="protein sequence ID" value="KAF3057789.1"/>
    <property type="molecule type" value="Genomic_DNA"/>
</dbReference>
<dbReference type="GO" id="GO:0015184">
    <property type="term" value="F:L-cystine transmembrane transporter activity"/>
    <property type="evidence" value="ECO:0007669"/>
    <property type="project" value="TreeGrafter"/>
</dbReference>
<feature type="transmembrane region" description="Helical" evidence="11">
    <location>
        <begin position="212"/>
        <end position="230"/>
    </location>
</feature>
<dbReference type="Pfam" id="PF04193">
    <property type="entry name" value="PQ-loop"/>
    <property type="match status" value="2"/>
</dbReference>
<keyword evidence="8 11" id="KW-0472">Membrane</keyword>
<comment type="similarity">
    <text evidence="2">Belongs to the cystinosin family.</text>
</comment>
<keyword evidence="4 11" id="KW-0812">Transmembrane</keyword>
<evidence type="ECO:0000256" key="4">
    <source>
        <dbReference type="ARBA" id="ARBA00022692"/>
    </source>
</evidence>
<keyword evidence="7 11" id="KW-1133">Transmembrane helix</keyword>
<dbReference type="FunFam" id="1.20.1280.290:FF:000016">
    <property type="entry name" value="Cystinosin homolog"/>
    <property type="match status" value="1"/>
</dbReference>
<feature type="transmembrane region" description="Helical" evidence="11">
    <location>
        <begin position="181"/>
        <end position="200"/>
    </location>
</feature>
<keyword evidence="6" id="KW-0769">Symport</keyword>
<feature type="transmembrane region" description="Helical" evidence="11">
    <location>
        <begin position="60"/>
        <end position="82"/>
    </location>
</feature>
<accession>A0A9P4X4S6</accession>